<evidence type="ECO:0000256" key="1">
    <source>
        <dbReference type="SAM" id="MobiDB-lite"/>
    </source>
</evidence>
<proteinExistence type="predicted"/>
<evidence type="ECO:0000313" key="2">
    <source>
        <dbReference type="EMBL" id="RRR75342.1"/>
    </source>
</evidence>
<comment type="caution">
    <text evidence="2">The sequence shown here is derived from an EMBL/GenBank/DDBJ whole genome shotgun (WGS) entry which is preliminary data.</text>
</comment>
<name>A0A426U612_9CHLR</name>
<gene>
    <name evidence="2" type="ORF">EI684_04805</name>
</gene>
<reference evidence="2 3" key="1">
    <citation type="submission" date="2018-12" db="EMBL/GenBank/DDBJ databases">
        <title>Genome Sequence of Candidatus Viridilinea halotolerans isolated from saline sulfide-rich spring.</title>
        <authorList>
            <person name="Grouzdev D.S."/>
            <person name="Burganskaya E.I."/>
            <person name="Krutkina M.S."/>
            <person name="Sukhacheva M.V."/>
            <person name="Gorlenko V.M."/>
        </authorList>
    </citation>
    <scope>NUCLEOTIDE SEQUENCE [LARGE SCALE GENOMIC DNA]</scope>
    <source>
        <strain evidence="2">Chok-6</strain>
    </source>
</reference>
<dbReference type="EMBL" id="RSAS01000195">
    <property type="protein sequence ID" value="RRR75342.1"/>
    <property type="molecule type" value="Genomic_DNA"/>
</dbReference>
<evidence type="ECO:0000313" key="3">
    <source>
        <dbReference type="Proteomes" id="UP000280307"/>
    </source>
</evidence>
<protein>
    <submittedName>
        <fullName evidence="2">Uncharacterized protein</fullName>
    </submittedName>
</protein>
<sequence>MHPKWVWRGDLFAHPLEIWNHVGREPQASDVYVLYAIASQHDLYTDGHGWYWVGQAMLKVAASGKKISVPRLVKILMDDWHDNDNYGDDSDQRQREPLLLGNGQPRAAFEKTLDLSLRPEALETDSAPMTNGATEETSPGEATAAPRSHETNSNGSEHRAQRNGAAEHTTRPSPAPRDSSKLLAHPACQAYLEAFDTTLNLEQINRITETVHDLVLWRKVLADWQANGWREQSVLKMLDRYTKEVDAANPHEDMESIIWIQCHPDLDIDERVKWSHRFRAATASSERRAIIAELLKKHPTRREDLLL</sequence>
<feature type="compositionally biased region" description="Basic and acidic residues" evidence="1">
    <location>
        <begin position="84"/>
        <end position="96"/>
    </location>
</feature>
<feature type="region of interest" description="Disordered" evidence="1">
    <location>
        <begin position="117"/>
        <end position="181"/>
    </location>
</feature>
<dbReference type="AlphaFoldDB" id="A0A426U612"/>
<organism evidence="2 3">
    <name type="scientific">Candidatus Viridilinea halotolerans</name>
    <dbReference type="NCBI Taxonomy" id="2491704"/>
    <lineage>
        <taxon>Bacteria</taxon>
        <taxon>Bacillati</taxon>
        <taxon>Chloroflexota</taxon>
        <taxon>Chloroflexia</taxon>
        <taxon>Chloroflexales</taxon>
        <taxon>Chloroflexineae</taxon>
        <taxon>Oscillochloridaceae</taxon>
        <taxon>Candidatus Viridilinea</taxon>
    </lineage>
</organism>
<feature type="compositionally biased region" description="Polar residues" evidence="1">
    <location>
        <begin position="127"/>
        <end position="137"/>
    </location>
</feature>
<feature type="region of interest" description="Disordered" evidence="1">
    <location>
        <begin position="84"/>
        <end position="105"/>
    </location>
</feature>
<accession>A0A426U612</accession>
<dbReference type="Proteomes" id="UP000280307">
    <property type="component" value="Unassembled WGS sequence"/>
</dbReference>